<keyword evidence="2" id="KW-1185">Reference proteome</keyword>
<gene>
    <name evidence="1" type="ORF">CFP75_32935</name>
</gene>
<protein>
    <submittedName>
        <fullName evidence="1">Uncharacterized protein</fullName>
    </submittedName>
</protein>
<reference evidence="1 2" key="1">
    <citation type="submission" date="2017-07" db="EMBL/GenBank/DDBJ databases">
        <title>Amycolatopsis alba DSM 44262 Genome sequencing and assembly.</title>
        <authorList>
            <person name="Kaur N."/>
            <person name="Mayilraj S."/>
        </authorList>
    </citation>
    <scope>NUCLEOTIDE SEQUENCE [LARGE SCALE GENOMIC DNA]</scope>
    <source>
        <strain evidence="1 2">DSM 44262</strain>
    </source>
</reference>
<evidence type="ECO:0000313" key="2">
    <source>
        <dbReference type="Proteomes" id="UP000215563"/>
    </source>
</evidence>
<evidence type="ECO:0000313" key="1">
    <source>
        <dbReference type="EMBL" id="OXM44833.1"/>
    </source>
</evidence>
<sequence>MMRPKSEEPSYLLAAQAGSVVRRLCRRMRAGEQPSPADLCRTIGALQQLADDLAHVLPGVQGQLEESLLAGRIGAGDSAGEAWSKVADVGEALAAARASALVMATELRASQRMLGELASS</sequence>
<accession>A0A229RDS8</accession>
<dbReference type="EMBL" id="NMQU01000111">
    <property type="protein sequence ID" value="OXM44833.1"/>
    <property type="molecule type" value="Genomic_DNA"/>
</dbReference>
<name>A0A229RDS8_AMYAL</name>
<comment type="caution">
    <text evidence="1">The sequence shown here is derived from an EMBL/GenBank/DDBJ whole genome shotgun (WGS) entry which is preliminary data.</text>
</comment>
<dbReference type="Proteomes" id="UP000215563">
    <property type="component" value="Unassembled WGS sequence"/>
</dbReference>
<organism evidence="1 2">
    <name type="scientific">Amycolatopsis alba DSM 44262</name>
    <dbReference type="NCBI Taxonomy" id="1125972"/>
    <lineage>
        <taxon>Bacteria</taxon>
        <taxon>Bacillati</taxon>
        <taxon>Actinomycetota</taxon>
        <taxon>Actinomycetes</taxon>
        <taxon>Pseudonocardiales</taxon>
        <taxon>Pseudonocardiaceae</taxon>
        <taxon>Amycolatopsis</taxon>
    </lineage>
</organism>
<dbReference type="AlphaFoldDB" id="A0A229RDS8"/>
<dbReference type="RefSeq" id="WP_020636901.1">
    <property type="nucleotide sequence ID" value="NZ_KB913032.1"/>
</dbReference>
<proteinExistence type="predicted"/>